<dbReference type="GO" id="GO:0016787">
    <property type="term" value="F:hydrolase activity"/>
    <property type="evidence" value="ECO:0007669"/>
    <property type="project" value="UniProtKB-KW"/>
</dbReference>
<comment type="similarity">
    <text evidence="1">Belongs to the metallo-beta-lactamase superfamily.</text>
</comment>
<sequence>MAPKSAPPLNAPASKVTVKISAIDTTLTMSSNLAGQMWSPKIPGFEKADFGIWSFLIEHPSGRKLVYDLGTRKDWRNLAPAHGLVGLVEGGVIEKLEIEDDVAGILKRNGVKLEDVEGVVWSHWHFDHTGDPSTFPASTKLIVGPGFKEVFTPGYPADPEGRCLETDFAGRELQEIDFGGSDITIGRFNAFDYFGDGSFYILDAPGHTIGHINALARTHPSPEPGFVHLGGDSAHHAAEIRPSEYLPLPDSISPSPLPHLHANTCPGHIFTPLLKDGSKTEHILEWQDPWAEFTEPKFGLIYDEKDLRDTVRKDEELDANRDILTFLAHDWSLKGMVSEFPESLNGWREEGWKGESTWRFLGVFEKAVAQ</sequence>
<name>A0AAV9P507_9PEZI</name>
<accession>A0AAV9P507</accession>
<organism evidence="6 7">
    <name type="scientific">Saxophila tyrrhenica</name>
    <dbReference type="NCBI Taxonomy" id="1690608"/>
    <lineage>
        <taxon>Eukaryota</taxon>
        <taxon>Fungi</taxon>
        <taxon>Dikarya</taxon>
        <taxon>Ascomycota</taxon>
        <taxon>Pezizomycotina</taxon>
        <taxon>Dothideomycetes</taxon>
        <taxon>Dothideomycetidae</taxon>
        <taxon>Mycosphaerellales</taxon>
        <taxon>Extremaceae</taxon>
        <taxon>Saxophila</taxon>
    </lineage>
</organism>
<dbReference type="Proteomes" id="UP001337655">
    <property type="component" value="Unassembled WGS sequence"/>
</dbReference>
<dbReference type="InterPro" id="IPR036866">
    <property type="entry name" value="RibonucZ/Hydroxyglut_hydro"/>
</dbReference>
<evidence type="ECO:0000313" key="6">
    <source>
        <dbReference type="EMBL" id="KAK5167049.1"/>
    </source>
</evidence>
<feature type="domain" description="Metallo-beta-lactamase" evidence="5">
    <location>
        <begin position="50"/>
        <end position="212"/>
    </location>
</feature>
<dbReference type="SUPFAM" id="SSF56281">
    <property type="entry name" value="Metallo-hydrolase/oxidoreductase"/>
    <property type="match status" value="1"/>
</dbReference>
<keyword evidence="2" id="KW-0479">Metal-binding</keyword>
<dbReference type="InterPro" id="IPR051013">
    <property type="entry name" value="MBL_superfamily_lactonases"/>
</dbReference>
<dbReference type="Pfam" id="PF00753">
    <property type="entry name" value="Lactamase_B"/>
    <property type="match status" value="1"/>
</dbReference>
<gene>
    <name evidence="6" type="ORF">LTR77_007778</name>
</gene>
<dbReference type="PANTHER" id="PTHR42978:SF5">
    <property type="entry name" value="METALLO-BETA-LACTAMASE DOMAIN-CONTAINING PROTEIN"/>
    <property type="match status" value="1"/>
</dbReference>
<evidence type="ECO:0000256" key="2">
    <source>
        <dbReference type="ARBA" id="ARBA00022723"/>
    </source>
</evidence>
<dbReference type="PANTHER" id="PTHR42978">
    <property type="entry name" value="QUORUM-QUENCHING LACTONASE YTNP-RELATED-RELATED"/>
    <property type="match status" value="1"/>
</dbReference>
<dbReference type="RefSeq" id="XP_064656857.1">
    <property type="nucleotide sequence ID" value="XM_064805015.1"/>
</dbReference>
<dbReference type="GeneID" id="89929114"/>
<keyword evidence="3" id="KW-0378">Hydrolase</keyword>
<dbReference type="CDD" id="cd07730">
    <property type="entry name" value="metallo-hydrolase-like_MBL-fold"/>
    <property type="match status" value="1"/>
</dbReference>
<reference evidence="6 7" key="1">
    <citation type="submission" date="2023-08" db="EMBL/GenBank/DDBJ databases">
        <title>Black Yeasts Isolated from many extreme environments.</title>
        <authorList>
            <person name="Coleine C."/>
            <person name="Stajich J.E."/>
            <person name="Selbmann L."/>
        </authorList>
    </citation>
    <scope>NUCLEOTIDE SEQUENCE [LARGE SCALE GENOMIC DNA]</scope>
    <source>
        <strain evidence="6 7">CCFEE 5935</strain>
    </source>
</reference>
<evidence type="ECO:0000313" key="7">
    <source>
        <dbReference type="Proteomes" id="UP001337655"/>
    </source>
</evidence>
<evidence type="ECO:0000256" key="1">
    <source>
        <dbReference type="ARBA" id="ARBA00007749"/>
    </source>
</evidence>
<dbReference type="InterPro" id="IPR001279">
    <property type="entry name" value="Metallo-B-lactamas"/>
</dbReference>
<dbReference type="EMBL" id="JAVRRT010000012">
    <property type="protein sequence ID" value="KAK5167049.1"/>
    <property type="molecule type" value="Genomic_DNA"/>
</dbReference>
<comment type="caution">
    <text evidence="6">The sequence shown here is derived from an EMBL/GenBank/DDBJ whole genome shotgun (WGS) entry which is preliminary data.</text>
</comment>
<keyword evidence="4" id="KW-0862">Zinc</keyword>
<keyword evidence="7" id="KW-1185">Reference proteome</keyword>
<evidence type="ECO:0000259" key="5">
    <source>
        <dbReference type="Pfam" id="PF00753"/>
    </source>
</evidence>
<proteinExistence type="inferred from homology"/>
<evidence type="ECO:0000256" key="3">
    <source>
        <dbReference type="ARBA" id="ARBA00022801"/>
    </source>
</evidence>
<dbReference type="Gene3D" id="3.60.15.10">
    <property type="entry name" value="Ribonuclease Z/Hydroxyacylglutathione hydrolase-like"/>
    <property type="match status" value="1"/>
</dbReference>
<dbReference type="AlphaFoldDB" id="A0AAV9P507"/>
<dbReference type="GO" id="GO:0046872">
    <property type="term" value="F:metal ion binding"/>
    <property type="evidence" value="ECO:0007669"/>
    <property type="project" value="UniProtKB-KW"/>
</dbReference>
<evidence type="ECO:0000256" key="4">
    <source>
        <dbReference type="ARBA" id="ARBA00022833"/>
    </source>
</evidence>
<protein>
    <recommendedName>
        <fullName evidence="5">Metallo-beta-lactamase domain-containing protein</fullName>
    </recommendedName>
</protein>